<dbReference type="InterPro" id="IPR041569">
    <property type="entry name" value="AAA_lid_3"/>
</dbReference>
<dbReference type="SUPFAM" id="SSF140990">
    <property type="entry name" value="FtsH protease domain-like"/>
    <property type="match status" value="1"/>
</dbReference>
<dbReference type="EMBL" id="FP929059">
    <property type="protein sequence ID" value="CBL34254.1"/>
    <property type="molecule type" value="Genomic_DNA"/>
</dbReference>
<dbReference type="HOGENOM" id="CLU_000688_16_0_9"/>
<evidence type="ECO:0000256" key="2">
    <source>
        <dbReference type="ARBA" id="ARBA00010044"/>
    </source>
</evidence>
<feature type="domain" description="AAA+ ATPase" evidence="18">
    <location>
        <begin position="202"/>
        <end position="341"/>
    </location>
</feature>
<dbReference type="GO" id="GO:0004176">
    <property type="term" value="F:ATP-dependent peptidase activity"/>
    <property type="evidence" value="ECO:0007669"/>
    <property type="project" value="InterPro"/>
</dbReference>
<dbReference type="GO" id="GO:0004222">
    <property type="term" value="F:metalloendopeptidase activity"/>
    <property type="evidence" value="ECO:0007669"/>
    <property type="project" value="InterPro"/>
</dbReference>
<evidence type="ECO:0000256" key="4">
    <source>
        <dbReference type="ARBA" id="ARBA00022670"/>
    </source>
</evidence>
<comment type="similarity">
    <text evidence="2 15">In the C-terminal section; belongs to the peptidase M41 family.</text>
</comment>
<evidence type="ECO:0000256" key="7">
    <source>
        <dbReference type="ARBA" id="ARBA00022741"/>
    </source>
</evidence>
<evidence type="ECO:0000256" key="17">
    <source>
        <dbReference type="SAM" id="MobiDB-lite"/>
    </source>
</evidence>
<comment type="subcellular location">
    <subcellularLocation>
        <location evidence="15">Cell membrane</location>
        <topology evidence="15">Multi-pass membrane protein</topology>
        <orientation evidence="15">Cytoplasmic side</orientation>
    </subcellularLocation>
    <subcellularLocation>
        <location evidence="1">Membrane</location>
    </subcellularLocation>
</comment>
<evidence type="ECO:0000256" key="16">
    <source>
        <dbReference type="RuleBase" id="RU003651"/>
    </source>
</evidence>
<dbReference type="Proteomes" id="UP000007050">
    <property type="component" value="Chromosome"/>
</dbReference>
<keyword evidence="11 15" id="KW-1133">Transmembrane helix</keyword>
<dbReference type="GO" id="GO:0008270">
    <property type="term" value="F:zinc ion binding"/>
    <property type="evidence" value="ECO:0007669"/>
    <property type="project" value="UniProtKB-UniRule"/>
</dbReference>
<reference evidence="19 20" key="2">
    <citation type="submission" date="2010-03" db="EMBL/GenBank/DDBJ databases">
        <authorList>
            <person name="Pajon A."/>
        </authorList>
    </citation>
    <scope>NUCLEOTIDE SEQUENCE [LARGE SCALE GENOMIC DNA]</scope>
    <source>
        <strain evidence="19 20">V10Sc8a</strain>
    </source>
</reference>
<keyword evidence="3 15" id="KW-1003">Cell membrane</keyword>
<feature type="transmembrane region" description="Helical" evidence="15">
    <location>
        <begin position="118"/>
        <end position="140"/>
    </location>
</feature>
<dbReference type="SMART" id="SM00382">
    <property type="entry name" value="AAA"/>
    <property type="match status" value="1"/>
</dbReference>
<dbReference type="InterPro" id="IPR003959">
    <property type="entry name" value="ATPase_AAA_core"/>
</dbReference>
<evidence type="ECO:0000256" key="5">
    <source>
        <dbReference type="ARBA" id="ARBA00022692"/>
    </source>
</evidence>
<evidence type="ECO:0000256" key="11">
    <source>
        <dbReference type="ARBA" id="ARBA00022989"/>
    </source>
</evidence>
<evidence type="ECO:0000256" key="14">
    <source>
        <dbReference type="ARBA" id="ARBA00061570"/>
    </source>
</evidence>
<keyword evidence="7 15" id="KW-0547">Nucleotide-binding</keyword>
<evidence type="ECO:0000256" key="1">
    <source>
        <dbReference type="ARBA" id="ARBA00004370"/>
    </source>
</evidence>
<dbReference type="PROSITE" id="PS00674">
    <property type="entry name" value="AAA"/>
    <property type="match status" value="1"/>
</dbReference>
<keyword evidence="5 15" id="KW-0812">Transmembrane</keyword>
<comment type="cofactor">
    <cofactor evidence="15">
        <name>Zn(2+)</name>
        <dbReference type="ChEBI" id="CHEBI:29105"/>
    </cofactor>
    <text evidence="15">Binds 1 zinc ion per subunit.</text>
</comment>
<dbReference type="GO" id="GO:0006508">
    <property type="term" value="P:proteolysis"/>
    <property type="evidence" value="ECO:0007669"/>
    <property type="project" value="UniProtKB-KW"/>
</dbReference>
<keyword evidence="12 15" id="KW-0482">Metalloprotease</keyword>
<feature type="binding site" evidence="15">
    <location>
        <position position="432"/>
    </location>
    <ligand>
        <name>Zn(2+)</name>
        <dbReference type="ChEBI" id="CHEBI:29105"/>
        <note>catalytic</note>
    </ligand>
</feature>
<dbReference type="FunFam" id="3.40.50.300:FF:000001">
    <property type="entry name" value="ATP-dependent zinc metalloprotease FtsH"/>
    <property type="match status" value="1"/>
</dbReference>
<dbReference type="Pfam" id="PF17862">
    <property type="entry name" value="AAA_lid_3"/>
    <property type="match status" value="1"/>
</dbReference>
<dbReference type="InterPro" id="IPR005936">
    <property type="entry name" value="FtsH"/>
</dbReference>
<organism evidence="19 20">
    <name type="scientific">[Eubacterium] siraeum V10Sc8a</name>
    <dbReference type="NCBI Taxonomy" id="717961"/>
    <lineage>
        <taxon>Bacteria</taxon>
        <taxon>Bacillati</taxon>
        <taxon>Bacillota</taxon>
        <taxon>Clostridia</taxon>
        <taxon>Eubacteriales</taxon>
        <taxon>Oscillospiraceae</taxon>
        <taxon>Oscillospiraceae incertae sedis</taxon>
    </lineage>
</organism>
<feature type="region of interest" description="Disordered" evidence="17">
    <location>
        <begin position="614"/>
        <end position="649"/>
    </location>
</feature>
<keyword evidence="9 15" id="KW-0862">Zinc</keyword>
<keyword evidence="4 15" id="KW-0645">Protease</keyword>
<keyword evidence="8 15" id="KW-0378">Hydrolase</keyword>
<comment type="similarity">
    <text evidence="14 15">In the central section; belongs to the AAA ATPase family.</text>
</comment>
<evidence type="ECO:0000256" key="15">
    <source>
        <dbReference type="HAMAP-Rule" id="MF_01458"/>
    </source>
</evidence>
<dbReference type="InterPro" id="IPR003960">
    <property type="entry name" value="ATPase_AAA_CS"/>
</dbReference>
<dbReference type="GO" id="GO:0030163">
    <property type="term" value="P:protein catabolic process"/>
    <property type="evidence" value="ECO:0007669"/>
    <property type="project" value="UniProtKB-UniRule"/>
</dbReference>
<keyword evidence="10 15" id="KW-0067">ATP-binding</keyword>
<reference evidence="19 20" key="1">
    <citation type="submission" date="2010-03" db="EMBL/GenBank/DDBJ databases">
        <title>The genome sequence of Eubacterium siraeum V10Sc8a.</title>
        <authorList>
            <consortium name="metaHIT consortium -- http://www.metahit.eu/"/>
            <person name="Pajon A."/>
            <person name="Turner K."/>
            <person name="Parkhill J."/>
            <person name="Duncan S."/>
            <person name="Flint H."/>
        </authorList>
    </citation>
    <scope>NUCLEOTIDE SEQUENCE [LARGE SCALE GENOMIC DNA]</scope>
    <source>
        <strain evidence="19 20">V10Sc8a</strain>
    </source>
</reference>
<dbReference type="NCBIfam" id="TIGR01241">
    <property type="entry name" value="FtsH_fam"/>
    <property type="match status" value="1"/>
</dbReference>
<feature type="transmembrane region" description="Helical" evidence="15">
    <location>
        <begin position="12"/>
        <end position="32"/>
    </location>
</feature>
<dbReference type="PANTHER" id="PTHR23076">
    <property type="entry name" value="METALLOPROTEASE M41 FTSH"/>
    <property type="match status" value="1"/>
</dbReference>
<dbReference type="Gene3D" id="3.40.50.300">
    <property type="entry name" value="P-loop containing nucleotide triphosphate hydrolases"/>
    <property type="match status" value="1"/>
</dbReference>
<evidence type="ECO:0000256" key="6">
    <source>
        <dbReference type="ARBA" id="ARBA00022723"/>
    </source>
</evidence>
<dbReference type="HAMAP" id="MF_01458">
    <property type="entry name" value="FtsH"/>
    <property type="match status" value="1"/>
</dbReference>
<evidence type="ECO:0000256" key="13">
    <source>
        <dbReference type="ARBA" id="ARBA00023136"/>
    </source>
</evidence>
<dbReference type="CDD" id="cd19501">
    <property type="entry name" value="RecA-like_FtsH"/>
    <property type="match status" value="1"/>
</dbReference>
<keyword evidence="6 15" id="KW-0479">Metal-binding</keyword>
<dbReference type="GO" id="GO:0016887">
    <property type="term" value="F:ATP hydrolysis activity"/>
    <property type="evidence" value="ECO:0007669"/>
    <property type="project" value="UniProtKB-UniRule"/>
</dbReference>
<protein>
    <recommendedName>
        <fullName evidence="15">ATP-dependent zinc metalloprotease FtsH</fullName>
        <ecNumber evidence="15">3.4.24.-</ecNumber>
    </recommendedName>
</protein>
<name>D4MKH1_9FIRM</name>
<dbReference type="PATRIC" id="fig|717961.3.peg.1342"/>
<dbReference type="InterPro" id="IPR000642">
    <property type="entry name" value="Peptidase_M41"/>
</dbReference>
<comment type="subunit">
    <text evidence="15">Homohexamer.</text>
</comment>
<dbReference type="AlphaFoldDB" id="D4MKH1"/>
<dbReference type="InterPro" id="IPR027417">
    <property type="entry name" value="P-loop_NTPase"/>
</dbReference>
<comment type="similarity">
    <text evidence="16">Belongs to the AAA ATPase family.</text>
</comment>
<proteinExistence type="inferred from homology"/>
<dbReference type="EC" id="3.4.24.-" evidence="15"/>
<dbReference type="SUPFAM" id="SSF52540">
    <property type="entry name" value="P-loop containing nucleoside triphosphate hydrolases"/>
    <property type="match status" value="1"/>
</dbReference>
<dbReference type="GO" id="GO:0005886">
    <property type="term" value="C:plasma membrane"/>
    <property type="evidence" value="ECO:0007669"/>
    <property type="project" value="UniProtKB-SubCell"/>
</dbReference>
<evidence type="ECO:0000313" key="19">
    <source>
        <dbReference type="EMBL" id="CBL34254.1"/>
    </source>
</evidence>
<dbReference type="FunFam" id="1.20.58.760:FF:000001">
    <property type="entry name" value="ATP-dependent zinc metalloprotease FtsH"/>
    <property type="match status" value="1"/>
</dbReference>
<evidence type="ECO:0000256" key="9">
    <source>
        <dbReference type="ARBA" id="ARBA00022833"/>
    </source>
</evidence>
<accession>D4MKH1</accession>
<sequence>MNQNNKFKGVFIYLAVIVLLVIGMVTMLQMSATPGEHTTYSKVISEFDNYNVSGYTLDLGSGELQYTLKSDNTKKYKYSVPNVSLFLQDTQGYRKAYNEKNPDSQLVEDFYPVSDNSFLLSFLPYLLMVALMIGFTFVIMRQAGGGGKMSQFSKANARTQPSNGPKITFADVAGAEEEKEEMSEIVDFMKNPRKYQELGAKIPRGVLLLGPPGTGKTLLAKAVAGEANVPFFSISGSDFVEMFVGVGASRVRDLFDQAKKHTPSIIFIDEIDAVGRQRGTGLGGGHDEREQTLNQLLVEMDGFTDNQGVIVIAATNRRDILDPALLRPGRFDRQITVGYPDIKGREAILRVHTKNKKLAPDISLATIAKGTAGFTGADLANLVNEAALLAARNNRKAITQPDIEEATIKVVAGPEKKSKVVSEEEKRLTAFHEAGHAVCTFHCKTQDPVHQVSIIPRGMAGGYTMSLPEHDRSFRSKTQMEEEIIVLLGGRVAEKIVLDEISTGASNDIERATDLARSMITRYGFSEKLGPIVYGHDNSEVFLGRDYSQGRNYSENVAAEIDGEIRELIDTSYENAKQILLNHRDQLDKVAHYLMEHEKIDGEDFYKLMNGESLDDNTAAPVSENSDTAPAGCDDTAEATGDNNNETNE</sequence>
<evidence type="ECO:0000256" key="10">
    <source>
        <dbReference type="ARBA" id="ARBA00022840"/>
    </source>
</evidence>
<feature type="binding site" evidence="15">
    <location>
        <begin position="210"/>
        <end position="217"/>
    </location>
    <ligand>
        <name>ATP</name>
        <dbReference type="ChEBI" id="CHEBI:30616"/>
    </ligand>
</feature>
<dbReference type="InterPro" id="IPR037219">
    <property type="entry name" value="Peptidase_M41-like"/>
</dbReference>
<dbReference type="KEGG" id="esr:ES1_12520"/>
<dbReference type="InterPro" id="IPR003593">
    <property type="entry name" value="AAA+_ATPase"/>
</dbReference>
<dbReference type="MEROPS" id="M41.021"/>
<dbReference type="GO" id="GO:0005524">
    <property type="term" value="F:ATP binding"/>
    <property type="evidence" value="ECO:0007669"/>
    <property type="project" value="UniProtKB-UniRule"/>
</dbReference>
<evidence type="ECO:0000256" key="3">
    <source>
        <dbReference type="ARBA" id="ARBA00022475"/>
    </source>
</evidence>
<dbReference type="Gene3D" id="1.10.8.60">
    <property type="match status" value="1"/>
</dbReference>
<feature type="active site" evidence="15">
    <location>
        <position position="433"/>
    </location>
</feature>
<dbReference type="FunFam" id="1.10.8.60:FF:000001">
    <property type="entry name" value="ATP-dependent zinc metalloprotease FtsH"/>
    <property type="match status" value="1"/>
</dbReference>
<feature type="binding site" evidence="15">
    <location>
        <position position="508"/>
    </location>
    <ligand>
        <name>Zn(2+)</name>
        <dbReference type="ChEBI" id="CHEBI:29105"/>
        <note>catalytic</note>
    </ligand>
</feature>
<dbReference type="PANTHER" id="PTHR23076:SF113">
    <property type="entry name" value="ATP-DEPENDENT ZINC METALLOPROTEASE FTSH 1, CHLOROPLASTIC-RELATED"/>
    <property type="match status" value="1"/>
</dbReference>
<evidence type="ECO:0000256" key="8">
    <source>
        <dbReference type="ARBA" id="ARBA00022801"/>
    </source>
</evidence>
<gene>
    <name evidence="15" type="primary">ftsH</name>
    <name evidence="19" type="ORF">ES1_12520</name>
</gene>
<dbReference type="Gene3D" id="1.20.58.760">
    <property type="entry name" value="Peptidase M41"/>
    <property type="match status" value="1"/>
</dbReference>
<evidence type="ECO:0000256" key="12">
    <source>
        <dbReference type="ARBA" id="ARBA00023049"/>
    </source>
</evidence>
<keyword evidence="13 15" id="KW-0472">Membrane</keyword>
<dbReference type="Pfam" id="PF01434">
    <property type="entry name" value="Peptidase_M41"/>
    <property type="match status" value="1"/>
</dbReference>
<evidence type="ECO:0000313" key="20">
    <source>
        <dbReference type="Proteomes" id="UP000007050"/>
    </source>
</evidence>
<feature type="binding site" evidence="15">
    <location>
        <position position="436"/>
    </location>
    <ligand>
        <name>Zn(2+)</name>
        <dbReference type="ChEBI" id="CHEBI:29105"/>
        <note>catalytic</note>
    </ligand>
</feature>
<evidence type="ECO:0000259" key="18">
    <source>
        <dbReference type="SMART" id="SM00382"/>
    </source>
</evidence>
<comment type="function">
    <text evidence="15">Acts as a processive, ATP-dependent zinc metallopeptidase for both cytoplasmic and membrane proteins. Plays a role in the quality control of integral membrane proteins.</text>
</comment>
<dbReference type="Pfam" id="PF00004">
    <property type="entry name" value="AAA"/>
    <property type="match status" value="1"/>
</dbReference>